<accession>A0A6J8D0L3</accession>
<organism evidence="1 2">
    <name type="scientific">Mytilus coruscus</name>
    <name type="common">Sea mussel</name>
    <dbReference type="NCBI Taxonomy" id="42192"/>
    <lineage>
        <taxon>Eukaryota</taxon>
        <taxon>Metazoa</taxon>
        <taxon>Spiralia</taxon>
        <taxon>Lophotrochozoa</taxon>
        <taxon>Mollusca</taxon>
        <taxon>Bivalvia</taxon>
        <taxon>Autobranchia</taxon>
        <taxon>Pteriomorphia</taxon>
        <taxon>Mytilida</taxon>
        <taxon>Mytiloidea</taxon>
        <taxon>Mytilidae</taxon>
        <taxon>Mytilinae</taxon>
        <taxon>Mytilus</taxon>
    </lineage>
</organism>
<dbReference type="SUPFAM" id="SSF63825">
    <property type="entry name" value="YWTD domain"/>
    <property type="match status" value="1"/>
</dbReference>
<dbReference type="Proteomes" id="UP000507470">
    <property type="component" value="Unassembled WGS sequence"/>
</dbReference>
<dbReference type="AlphaFoldDB" id="A0A6J8D0L3"/>
<protein>
    <submittedName>
        <fullName evidence="1">Uncharacterized protein</fullName>
    </submittedName>
</protein>
<keyword evidence="2" id="KW-1185">Reference proteome</keyword>
<name>A0A6J8D0L3_MYTCO</name>
<evidence type="ECO:0000313" key="2">
    <source>
        <dbReference type="Proteomes" id="UP000507470"/>
    </source>
</evidence>
<sequence>MSIQDIKTNIDTIIKDRIDDLTRFLHQREKCRNEIKQLRIVINSHLDELEEQILKKLNAVEMEINLKTDKLVADLSEKTKYADILQANITSVKKYGSDLQAYIGSKLIEADVEKEEKYLQSLTKNGSLKQNLLQCKIDDKILKLSSITTFGSISISLGSVSVSLKAERQKQAQIFTKIPTDIKRNVKDITLSCAAKIEMTGDLFKESDIRDAVVLSNGQIIFADFSQRRLIVLNIDGTFEKTVSMTSGPFAITIISDKTVAISAIRAVEIIEIDTGNIKENIKTNGECQSIDYHFTRGMIVCYVKSKGIQSIQLYDKTISTIVKARGDSKSGSIYIAVQGDNIYESRSEQHTITCYTLIGEKLWVFNNTYLLAYPLAISLDGDYKQSTLRHFAFML</sequence>
<reference evidence="1 2" key="1">
    <citation type="submission" date="2020-06" db="EMBL/GenBank/DDBJ databases">
        <authorList>
            <person name="Li R."/>
            <person name="Bekaert M."/>
        </authorList>
    </citation>
    <scope>NUCLEOTIDE SEQUENCE [LARGE SCALE GENOMIC DNA]</scope>
    <source>
        <strain evidence="2">wild</strain>
    </source>
</reference>
<dbReference type="EMBL" id="CACVKT020006288">
    <property type="protein sequence ID" value="CAC5400700.1"/>
    <property type="molecule type" value="Genomic_DNA"/>
</dbReference>
<dbReference type="OrthoDB" id="6145560at2759"/>
<evidence type="ECO:0000313" key="1">
    <source>
        <dbReference type="EMBL" id="CAC5400700.1"/>
    </source>
</evidence>
<proteinExistence type="predicted"/>
<gene>
    <name evidence="1" type="ORF">MCOR_34858</name>
</gene>